<reference evidence="2 3" key="1">
    <citation type="journal article" date="2019" name="Nat. Ecol. Evol.">
        <title>Megaphylogeny resolves global patterns of mushroom evolution.</title>
        <authorList>
            <person name="Varga T."/>
            <person name="Krizsan K."/>
            <person name="Foldi C."/>
            <person name="Dima B."/>
            <person name="Sanchez-Garcia M."/>
            <person name="Sanchez-Ramirez S."/>
            <person name="Szollosi G.J."/>
            <person name="Szarkandi J.G."/>
            <person name="Papp V."/>
            <person name="Albert L."/>
            <person name="Andreopoulos W."/>
            <person name="Angelini C."/>
            <person name="Antonin V."/>
            <person name="Barry K.W."/>
            <person name="Bougher N.L."/>
            <person name="Buchanan P."/>
            <person name="Buyck B."/>
            <person name="Bense V."/>
            <person name="Catcheside P."/>
            <person name="Chovatia M."/>
            <person name="Cooper J."/>
            <person name="Damon W."/>
            <person name="Desjardin D."/>
            <person name="Finy P."/>
            <person name="Geml J."/>
            <person name="Haridas S."/>
            <person name="Hughes K."/>
            <person name="Justo A."/>
            <person name="Karasinski D."/>
            <person name="Kautmanova I."/>
            <person name="Kiss B."/>
            <person name="Kocsube S."/>
            <person name="Kotiranta H."/>
            <person name="LaButti K.M."/>
            <person name="Lechner B.E."/>
            <person name="Liimatainen K."/>
            <person name="Lipzen A."/>
            <person name="Lukacs Z."/>
            <person name="Mihaltcheva S."/>
            <person name="Morgado L.N."/>
            <person name="Niskanen T."/>
            <person name="Noordeloos M.E."/>
            <person name="Ohm R.A."/>
            <person name="Ortiz-Santana B."/>
            <person name="Ovrebo C."/>
            <person name="Racz N."/>
            <person name="Riley R."/>
            <person name="Savchenko A."/>
            <person name="Shiryaev A."/>
            <person name="Soop K."/>
            <person name="Spirin V."/>
            <person name="Szebenyi C."/>
            <person name="Tomsovsky M."/>
            <person name="Tulloss R.E."/>
            <person name="Uehling J."/>
            <person name="Grigoriev I.V."/>
            <person name="Vagvolgyi C."/>
            <person name="Papp T."/>
            <person name="Martin F.M."/>
            <person name="Miettinen O."/>
            <person name="Hibbett D.S."/>
            <person name="Nagy L.G."/>
        </authorList>
    </citation>
    <scope>NUCLEOTIDE SEQUENCE [LARGE SCALE GENOMIC DNA]</scope>
    <source>
        <strain evidence="2 3">CBS 121175</strain>
    </source>
</reference>
<dbReference type="AlphaFoldDB" id="A0A5C3KBL1"/>
<feature type="region of interest" description="Disordered" evidence="1">
    <location>
        <begin position="1"/>
        <end position="59"/>
    </location>
</feature>
<evidence type="ECO:0000313" key="2">
    <source>
        <dbReference type="EMBL" id="TFK17314.1"/>
    </source>
</evidence>
<gene>
    <name evidence="2" type="ORF">FA15DRAFT_710931</name>
</gene>
<evidence type="ECO:0000256" key="1">
    <source>
        <dbReference type="SAM" id="MobiDB-lite"/>
    </source>
</evidence>
<evidence type="ECO:0000313" key="3">
    <source>
        <dbReference type="Proteomes" id="UP000307440"/>
    </source>
</evidence>
<accession>A0A5C3KBL1</accession>
<proteinExistence type="predicted"/>
<dbReference type="Proteomes" id="UP000307440">
    <property type="component" value="Unassembled WGS sequence"/>
</dbReference>
<dbReference type="EMBL" id="ML210531">
    <property type="protein sequence ID" value="TFK17314.1"/>
    <property type="molecule type" value="Genomic_DNA"/>
</dbReference>
<sequence>MPRKKGKKVLVQRDRARQQTPVSDQIPNEFRPSETVNRREQGQESPEGPGPSAAIGAVESPYPLPRLLPSFLPKKYPDHNLSKYTDELSRALHMRDSAVKPMPVDQLHELKDTIVKHLVSNGSAYAIPAKFSYASAFLSNTLDMNSGNFEYVYTHFGVTAPARRAKVEKTIRHAIRTFRKALGWGDQRLPEKRMLWEHGHCAEAQSLPAVVKHCDDLGFQRSAVVIHTLAMDRYGTQCYMCENCKQLVTERILSEHPAWIVVDVSVPDNWKVYRGSASQNVQS</sequence>
<protein>
    <submittedName>
        <fullName evidence="2">Uncharacterized protein</fullName>
    </submittedName>
</protein>
<feature type="compositionally biased region" description="Basic residues" evidence="1">
    <location>
        <begin position="1"/>
        <end position="10"/>
    </location>
</feature>
<keyword evidence="3" id="KW-1185">Reference proteome</keyword>
<organism evidence="2 3">
    <name type="scientific">Coprinopsis marcescibilis</name>
    <name type="common">Agaric fungus</name>
    <name type="synonym">Psathyrella marcescibilis</name>
    <dbReference type="NCBI Taxonomy" id="230819"/>
    <lineage>
        <taxon>Eukaryota</taxon>
        <taxon>Fungi</taxon>
        <taxon>Dikarya</taxon>
        <taxon>Basidiomycota</taxon>
        <taxon>Agaricomycotina</taxon>
        <taxon>Agaricomycetes</taxon>
        <taxon>Agaricomycetidae</taxon>
        <taxon>Agaricales</taxon>
        <taxon>Agaricineae</taxon>
        <taxon>Psathyrellaceae</taxon>
        <taxon>Coprinopsis</taxon>
    </lineage>
</organism>
<name>A0A5C3KBL1_COPMA</name>